<reference evidence="1 2" key="1">
    <citation type="submission" date="2015-04" db="EMBL/GenBank/DDBJ databases">
        <title>Complete Sequence for the Genome of the Thioalkalivibrio versutus D301.</title>
        <authorList>
            <person name="Mu T."/>
            <person name="Zhou J."/>
            <person name="Xu X."/>
        </authorList>
    </citation>
    <scope>NUCLEOTIDE SEQUENCE [LARGE SCALE GENOMIC DNA]</scope>
    <source>
        <strain evidence="1 2">D301</strain>
    </source>
</reference>
<name>A0A0G3G7T2_9GAMM</name>
<dbReference type="AlphaFoldDB" id="A0A0G3G7T2"/>
<dbReference type="InterPro" id="IPR047879">
    <property type="entry name" value="YjiT"/>
</dbReference>
<dbReference type="PATRIC" id="fig|106634.4.peg.1250"/>
<evidence type="ECO:0000313" key="1">
    <source>
        <dbReference type="EMBL" id="AKJ96444.1"/>
    </source>
</evidence>
<sequence length="1094" mass="121916">MFHRETIKWLRAFLDRRDLEQPDQRELYRYRCTDEEYYELHRVLRLIPDFVEMKDDRWVCGALVLGIAEWSRRERQLHHQWEWDPIYEAFDFYLDPGPRGEVITRGLESFWGRQVHRFDAGHRDFLGSLLSEGGLPLQVLRASGNPLHGLFVRLLRRVEQAESLGADIETFVRREIQRSTLPQVFSAVGPVSLIAKMLEQLRSLVRNHALETQEEPVGFLDEQDPRWRERFPIALDQETGSEFLNSLLKTATDEGRRRRRVGSLACSHTWKDVPIGGLETVVVIPGELRIPLEHEPASSRLEMEIIEGTEPRLRLGAAFADLNHAGSAKLRPRSGERVVKRVLPNRSLFLAISAGGLQAGKIEIPGGAVALGEVPVGFAWREGAWHVCGQASFRTEDRDVMVALPPGVSLASVDPDDADIRVEPTPFGLDGYRVSGRATLSLTGDDRYTVRTGEAGGGTAGVELGGDMIEWPTSPPLCVRGMPRVLEAAADGVGDAAGLGVYVAGDRIESLPAHEISGVRFVSVRNGTGETLLRRKVGILPADFDIQLTGGDEPGEGLIRITSTQRCLVDVDDERLEVKRSREGDSTALQLRAIGEMPANVAVRVTPSLVADPIEIRVPFPYVGCLALDRHGHPLAANVSVDDLLGARLMLYGTVGQSGFSVTLSLTGHGGGQLYDRWVYRVGPQPLEISLHGLREKIVELLSIDTSIDCEVRLEVDGGSEPLRRRVRLFGVQLRQENEDVIRVAAWGGAGGIAEALEPRLMLLHAPSVPSIPLEAVRSEGVPTGRFRLPSEVERDGPWLVVPGNDSAASFRPLLVPGKPDSAVDLERVESLQKAVLAFRPDSGASSFEGVLDAMSENPRHGGWEFLKALYRNYGYLPLTTFEVWKALVQHPRALCMAMFKFEMDETFVGRLERDFPLFFEMLPVREFRTATERFDGFLLEQGIPEETTDAVLQRTLEHLEEPTVAYGAELQQWLRTGHSSPHARQARMVLPTLFENVIRERVDVHWPDYGAQTLANWIDGQPDHPAGGLNPEVRHRKAVAYLPGFVAAVALGEARVDKLFDHPDEALFQFRRIRDFDANWFRIAFNAALFARL</sequence>
<dbReference type="STRING" id="106634.TVD_06110"/>
<dbReference type="NCBIfam" id="NF038336">
    <property type="entry name" value="YjiT_fam"/>
    <property type="match status" value="1"/>
</dbReference>
<evidence type="ECO:0000313" key="2">
    <source>
        <dbReference type="Proteomes" id="UP000064201"/>
    </source>
</evidence>
<accession>A0A0G3G7T2</accession>
<dbReference type="Proteomes" id="UP000064201">
    <property type="component" value="Chromosome"/>
</dbReference>
<organism evidence="1 2">
    <name type="scientific">Thioalkalivibrio versutus</name>
    <dbReference type="NCBI Taxonomy" id="106634"/>
    <lineage>
        <taxon>Bacteria</taxon>
        <taxon>Pseudomonadati</taxon>
        <taxon>Pseudomonadota</taxon>
        <taxon>Gammaproteobacteria</taxon>
        <taxon>Chromatiales</taxon>
        <taxon>Ectothiorhodospiraceae</taxon>
        <taxon>Thioalkalivibrio</taxon>
    </lineage>
</organism>
<proteinExistence type="predicted"/>
<gene>
    <name evidence="1" type="ORF">TVD_06110</name>
</gene>
<dbReference type="RefSeq" id="WP_047251925.1">
    <property type="nucleotide sequence ID" value="NZ_CP011367.1"/>
</dbReference>
<protein>
    <submittedName>
        <fullName evidence="1">Uncharacterized protein</fullName>
    </submittedName>
</protein>
<keyword evidence="2" id="KW-1185">Reference proteome</keyword>
<dbReference type="EMBL" id="CP011367">
    <property type="protein sequence ID" value="AKJ96444.1"/>
    <property type="molecule type" value="Genomic_DNA"/>
</dbReference>
<dbReference type="KEGG" id="tvr:TVD_06110"/>